<keyword evidence="5 12" id="KW-0349">Heme</keyword>
<comment type="subunit">
    <text evidence="2 13">Homotrimer.</text>
</comment>
<keyword evidence="17" id="KW-1185">Reference proteome</keyword>
<evidence type="ECO:0000256" key="9">
    <source>
        <dbReference type="ARBA" id="ARBA00023004"/>
    </source>
</evidence>
<evidence type="ECO:0000256" key="6">
    <source>
        <dbReference type="ARBA" id="ARBA00022723"/>
    </source>
</evidence>
<keyword evidence="13" id="KW-0732">Signal</keyword>
<reference evidence="17" key="1">
    <citation type="journal article" date="2019" name="Int. J. Syst. Evol. Microbiol.">
        <title>The Global Catalogue of Microorganisms (GCM) 10K type strain sequencing project: providing services to taxonomists for standard genome sequencing and annotation.</title>
        <authorList>
            <consortium name="The Broad Institute Genomics Platform"/>
            <consortium name="The Broad Institute Genome Sequencing Center for Infectious Disease"/>
            <person name="Wu L."/>
            <person name="Ma J."/>
        </authorList>
    </citation>
    <scope>NUCLEOTIDE SEQUENCE [LARGE SCALE GENOMIC DNA]</scope>
    <source>
        <strain evidence="17">CGMCC 1.15905</strain>
    </source>
</reference>
<evidence type="ECO:0000256" key="2">
    <source>
        <dbReference type="ARBA" id="ARBA00011233"/>
    </source>
</evidence>
<gene>
    <name evidence="16" type="ORF">GCM10011521_03300</name>
</gene>
<dbReference type="PANTHER" id="PTHR35008">
    <property type="entry name" value="BLL4482 PROTEIN-RELATED"/>
    <property type="match status" value="1"/>
</dbReference>
<keyword evidence="7" id="KW-0677">Repeat</keyword>
<dbReference type="EC" id="1.7.2.1" evidence="3 13"/>
<evidence type="ECO:0000256" key="5">
    <source>
        <dbReference type="ARBA" id="ARBA00022617"/>
    </source>
</evidence>
<dbReference type="NCBIfam" id="TIGR02376">
    <property type="entry name" value="Cu_nitrite_red"/>
    <property type="match status" value="1"/>
</dbReference>
<feature type="domain" description="Cytochrome c" evidence="15">
    <location>
        <begin position="393"/>
        <end position="482"/>
    </location>
</feature>
<dbReference type="PROSITE" id="PS51007">
    <property type="entry name" value="CYTC"/>
    <property type="match status" value="1"/>
</dbReference>
<evidence type="ECO:0000256" key="12">
    <source>
        <dbReference type="PROSITE-ProRule" id="PRU00433"/>
    </source>
</evidence>
<evidence type="ECO:0000259" key="15">
    <source>
        <dbReference type="PROSITE" id="PS51007"/>
    </source>
</evidence>
<comment type="catalytic activity">
    <reaction evidence="11 13">
        <text>nitric oxide + Fe(III)-[cytochrome c] + H2O = Fe(II)-[cytochrome c] + nitrite + 2 H(+)</text>
        <dbReference type="Rhea" id="RHEA:15233"/>
        <dbReference type="Rhea" id="RHEA-COMP:10350"/>
        <dbReference type="Rhea" id="RHEA-COMP:14399"/>
        <dbReference type="ChEBI" id="CHEBI:15377"/>
        <dbReference type="ChEBI" id="CHEBI:15378"/>
        <dbReference type="ChEBI" id="CHEBI:16301"/>
        <dbReference type="ChEBI" id="CHEBI:16480"/>
        <dbReference type="ChEBI" id="CHEBI:29033"/>
        <dbReference type="ChEBI" id="CHEBI:29034"/>
        <dbReference type="EC" id="1.7.2.1"/>
    </reaction>
</comment>
<dbReference type="CDD" id="cd04208">
    <property type="entry name" value="CuRO_2_CuNIR"/>
    <property type="match status" value="1"/>
</dbReference>
<dbReference type="InterPro" id="IPR051459">
    <property type="entry name" value="Cytochrome_c-type_DH"/>
</dbReference>
<dbReference type="PRINTS" id="PR00695">
    <property type="entry name" value="CUNO2RDTASE"/>
</dbReference>
<evidence type="ECO:0000256" key="11">
    <source>
        <dbReference type="ARBA" id="ARBA00049340"/>
    </source>
</evidence>
<dbReference type="CDD" id="cd11020">
    <property type="entry name" value="CuRO_1_CuNIR"/>
    <property type="match status" value="1"/>
</dbReference>
<dbReference type="InterPro" id="IPR001287">
    <property type="entry name" value="NO2-reductase_Cu"/>
</dbReference>
<feature type="chain" id="PRO_5044962445" description="Copper-containing nitrite reductase" evidence="13">
    <location>
        <begin position="18"/>
        <end position="509"/>
    </location>
</feature>
<evidence type="ECO:0000256" key="14">
    <source>
        <dbReference type="SAM" id="MobiDB-lite"/>
    </source>
</evidence>
<keyword evidence="6 12" id="KW-0479">Metal-binding</keyword>
<evidence type="ECO:0000256" key="3">
    <source>
        <dbReference type="ARBA" id="ARBA00011882"/>
    </source>
</evidence>
<dbReference type="InterPro" id="IPR011707">
    <property type="entry name" value="Cu-oxidase-like_N"/>
</dbReference>
<feature type="region of interest" description="Disordered" evidence="14">
    <location>
        <begin position="488"/>
        <end position="509"/>
    </location>
</feature>
<comment type="caution">
    <text evidence="16">The sequence shown here is derived from an EMBL/GenBank/DDBJ whole genome shotgun (WGS) entry which is preliminary data.</text>
</comment>
<evidence type="ECO:0000256" key="4">
    <source>
        <dbReference type="ARBA" id="ARBA00017290"/>
    </source>
</evidence>
<organism evidence="16 17">
    <name type="scientific">Arenimonas soli</name>
    <dbReference type="NCBI Taxonomy" id="2269504"/>
    <lineage>
        <taxon>Bacteria</taxon>
        <taxon>Pseudomonadati</taxon>
        <taxon>Pseudomonadota</taxon>
        <taxon>Gammaproteobacteria</taxon>
        <taxon>Lysobacterales</taxon>
        <taxon>Lysobacteraceae</taxon>
        <taxon>Arenimonas</taxon>
    </lineage>
</organism>
<dbReference type="PANTHER" id="PTHR35008:SF8">
    <property type="entry name" value="ALCOHOL DEHYDROGENASE CYTOCHROME C SUBUNIT"/>
    <property type="match status" value="1"/>
</dbReference>
<evidence type="ECO:0000256" key="1">
    <source>
        <dbReference type="ARBA" id="ARBA00010609"/>
    </source>
</evidence>
<dbReference type="Pfam" id="PF00034">
    <property type="entry name" value="Cytochrom_C"/>
    <property type="match status" value="1"/>
</dbReference>
<name>A0ABQ1HBR9_9GAMM</name>
<dbReference type="InterPro" id="IPR009056">
    <property type="entry name" value="Cyt_c-like_dom"/>
</dbReference>
<feature type="compositionally biased region" description="Basic and acidic residues" evidence="14">
    <location>
        <begin position="493"/>
        <end position="509"/>
    </location>
</feature>
<comment type="cofactor">
    <cofactor evidence="13">
        <name>Cu(2+)</name>
        <dbReference type="ChEBI" id="CHEBI:29036"/>
    </cofactor>
    <text evidence="13">Binds 1 Cu(+) ion.</text>
</comment>
<dbReference type="InterPro" id="IPR036909">
    <property type="entry name" value="Cyt_c-like_dom_sf"/>
</dbReference>
<evidence type="ECO:0000313" key="16">
    <source>
        <dbReference type="EMBL" id="GGA68461.1"/>
    </source>
</evidence>
<keyword evidence="9 12" id="KW-0408">Iron</keyword>
<evidence type="ECO:0000256" key="10">
    <source>
        <dbReference type="ARBA" id="ARBA00023008"/>
    </source>
</evidence>
<protein>
    <recommendedName>
        <fullName evidence="4 13">Copper-containing nitrite reductase</fullName>
        <ecNumber evidence="3 13">1.7.2.1</ecNumber>
    </recommendedName>
</protein>
<dbReference type="Pfam" id="PF07732">
    <property type="entry name" value="Cu-oxidase_3"/>
    <property type="match status" value="1"/>
</dbReference>
<dbReference type="SUPFAM" id="SSF49503">
    <property type="entry name" value="Cupredoxins"/>
    <property type="match status" value="2"/>
</dbReference>
<sequence length="509" mass="54051">MKRPLLVLSIAAALALAGCRDNPNSGLDAHEAVVAKRAAGAADTGGSRKGDFGPPQGEMIDAVLTAPPHVPPPTNRDYPAKVKVELEVREVDLEIAEGVTYTFWTFGGTVPGSFIRVRQGDTVEFHLNNHPDSKMPHNIDLHGVTGPGGGASSTFTAPGHGSQFTFKALNAGLYVYHCATAPVGMHVANGMYGLILVEPPEGMPPVDKEFYVMQGDFYTTTKYREKGHAPFDMQRAIDENATYVLFNGSENALTGDNAIKASVGENVRLYVGNGGPNLVSSFHVIGEIFDKVWYEGGTRYQENVQTTLIPAGGAMIADFHLEVPGSYVLVDHSIFRAFNKGALGILQVDGEEDKSIYSGKEVDHVYLGDKAASMQPVADAAAADKAGTLTLDDQVKAGQALFAGTCSTCHMPDGKGMAGVFPPLAGSDWMTRSHDELAAIVLNGLSGPIKVNGEDYNSVMPPMSQLTDDEVANILTYMLNSWGNPGGQVSKQDVAKVRGSTERGEGAAH</sequence>
<proteinExistence type="inferred from homology"/>
<dbReference type="EMBL" id="BMKC01000001">
    <property type="protein sequence ID" value="GGA68461.1"/>
    <property type="molecule type" value="Genomic_DNA"/>
</dbReference>
<feature type="signal peptide" evidence="13">
    <location>
        <begin position="1"/>
        <end position="17"/>
    </location>
</feature>
<dbReference type="Gene3D" id="1.10.760.10">
    <property type="entry name" value="Cytochrome c-like domain"/>
    <property type="match status" value="1"/>
</dbReference>
<evidence type="ECO:0000256" key="8">
    <source>
        <dbReference type="ARBA" id="ARBA00023002"/>
    </source>
</evidence>
<dbReference type="Proteomes" id="UP000623419">
    <property type="component" value="Unassembled WGS sequence"/>
</dbReference>
<evidence type="ECO:0000256" key="7">
    <source>
        <dbReference type="ARBA" id="ARBA00022737"/>
    </source>
</evidence>
<comment type="similarity">
    <text evidence="1 13">Belongs to the multicopper oxidase family.</text>
</comment>
<evidence type="ECO:0000256" key="13">
    <source>
        <dbReference type="RuleBase" id="RU365025"/>
    </source>
</evidence>
<keyword evidence="8 13" id="KW-0560">Oxidoreductase</keyword>
<dbReference type="SUPFAM" id="SSF46626">
    <property type="entry name" value="Cytochrome c"/>
    <property type="match status" value="1"/>
</dbReference>
<dbReference type="Gene3D" id="2.60.40.420">
    <property type="entry name" value="Cupredoxins - blue copper proteins"/>
    <property type="match status" value="2"/>
</dbReference>
<comment type="cofactor">
    <cofactor evidence="13">
        <name>Cu(+)</name>
        <dbReference type="ChEBI" id="CHEBI:49552"/>
    </cofactor>
    <text evidence="13">Binds 1 Cu(+) ion.</text>
</comment>
<keyword evidence="10 13" id="KW-0186">Copper</keyword>
<evidence type="ECO:0000313" key="17">
    <source>
        <dbReference type="Proteomes" id="UP000623419"/>
    </source>
</evidence>
<dbReference type="InterPro" id="IPR008972">
    <property type="entry name" value="Cupredoxin"/>
</dbReference>
<dbReference type="RefSeq" id="WP_188660473.1">
    <property type="nucleotide sequence ID" value="NZ_BMKC01000001.1"/>
</dbReference>
<accession>A0ABQ1HBR9</accession>
<dbReference type="PROSITE" id="PS51257">
    <property type="entry name" value="PROKAR_LIPOPROTEIN"/>
    <property type="match status" value="1"/>
</dbReference>